<reference evidence="2" key="1">
    <citation type="submission" date="2014-09" db="EMBL/GenBank/DDBJ databases">
        <authorList>
            <person name="GOMEZ-VALERO Laura"/>
        </authorList>
    </citation>
    <scope>NUCLEOTIDE SEQUENCE</scope>
    <source>
        <strain evidence="2">ATCC33218</strain>
    </source>
</reference>
<dbReference type="OrthoDB" id="5641564at2"/>
<gene>
    <name evidence="2" type="ORF">LMI_2013</name>
    <name evidence="3" type="ORF">SAMN02982997_01508</name>
</gene>
<dbReference type="EMBL" id="FMVN01000007">
    <property type="protein sequence ID" value="SCY36997.1"/>
    <property type="molecule type" value="Genomic_DNA"/>
</dbReference>
<dbReference type="AlphaFoldDB" id="A0A098GFQ7"/>
<evidence type="ECO:0000256" key="1">
    <source>
        <dbReference type="SAM" id="SignalP"/>
    </source>
</evidence>
<keyword evidence="5" id="KW-1185">Reference proteome</keyword>
<reference evidence="3 5" key="3">
    <citation type="submission" date="2016-10" db="EMBL/GenBank/DDBJ databases">
        <authorList>
            <person name="Varghese N."/>
            <person name="Submissions S."/>
        </authorList>
    </citation>
    <scope>NUCLEOTIDE SEQUENCE [LARGE SCALE GENOMIC DNA]</scope>
    <source>
        <strain evidence="3 5">ATCC 33218</strain>
    </source>
</reference>
<proteinExistence type="predicted"/>
<dbReference type="STRING" id="451.B6N58_05985"/>
<organism evidence="2 4">
    <name type="scientific">Legionella micdadei</name>
    <name type="common">Tatlockia micdadei</name>
    <dbReference type="NCBI Taxonomy" id="451"/>
    <lineage>
        <taxon>Bacteria</taxon>
        <taxon>Pseudomonadati</taxon>
        <taxon>Pseudomonadota</taxon>
        <taxon>Gammaproteobacteria</taxon>
        <taxon>Legionellales</taxon>
        <taxon>Legionellaceae</taxon>
        <taxon>Legionella</taxon>
    </lineage>
</organism>
<reference evidence="4" key="2">
    <citation type="submission" date="2014-09" db="EMBL/GenBank/DDBJ databases">
        <authorList>
            <person name="Gomez-Valero L."/>
        </authorList>
    </citation>
    <scope>NUCLEOTIDE SEQUENCE [LARGE SCALE GENOMIC DNA]</scope>
    <source>
        <strain evidence="4">ATCC33218</strain>
    </source>
</reference>
<dbReference type="EMBL" id="LN614830">
    <property type="protein sequence ID" value="CEG61298.1"/>
    <property type="molecule type" value="Genomic_DNA"/>
</dbReference>
<keyword evidence="1" id="KW-0732">Signal</keyword>
<sequence length="127" mass="13890">MLRKICYGLLWAGALFSASVFAKTNVYMLGPGIKYEFFPGEPQILANYWFWSVTATCTFDSEDPSDDFLIEALSKSGKINEQTISAGDPPIVITVHQGQQITLSADSGAKVRLTNRGQNVVTAYCSV</sequence>
<feature type="chain" id="PRO_5009750770" evidence="1">
    <location>
        <begin position="23"/>
        <end position="127"/>
    </location>
</feature>
<name>A0A098GFQ7_LEGMI</name>
<dbReference type="Proteomes" id="UP000182998">
    <property type="component" value="Unassembled WGS sequence"/>
</dbReference>
<evidence type="ECO:0000313" key="2">
    <source>
        <dbReference type="EMBL" id="CEG61298.1"/>
    </source>
</evidence>
<feature type="signal peptide" evidence="1">
    <location>
        <begin position="1"/>
        <end position="22"/>
    </location>
</feature>
<dbReference type="RefSeq" id="WP_045099565.1">
    <property type="nucleotide sequence ID" value="NZ_CP020614.1"/>
</dbReference>
<accession>A0A098GFQ7</accession>
<evidence type="ECO:0000313" key="3">
    <source>
        <dbReference type="EMBL" id="SCY36997.1"/>
    </source>
</evidence>
<dbReference type="HOGENOM" id="CLU_1978735_0_0_6"/>
<evidence type="ECO:0000313" key="5">
    <source>
        <dbReference type="Proteomes" id="UP000182998"/>
    </source>
</evidence>
<dbReference type="Proteomes" id="UP000032414">
    <property type="component" value="Chromosome I"/>
</dbReference>
<dbReference type="PATRIC" id="fig|451.8.peg.1116"/>
<protein>
    <submittedName>
        <fullName evidence="2">Uncharacterized protein</fullName>
    </submittedName>
</protein>
<dbReference type="KEGG" id="tmc:LMI_2013"/>
<evidence type="ECO:0000313" key="4">
    <source>
        <dbReference type="Proteomes" id="UP000032414"/>
    </source>
</evidence>